<accession>A0ABX1U2L6</accession>
<evidence type="ECO:0000256" key="1">
    <source>
        <dbReference type="SAM" id="MobiDB-lite"/>
    </source>
</evidence>
<dbReference type="EMBL" id="JABCJR010000003">
    <property type="protein sequence ID" value="NMR68723.1"/>
    <property type="molecule type" value="Genomic_DNA"/>
</dbReference>
<protein>
    <submittedName>
        <fullName evidence="2">Uncharacterized protein</fullName>
    </submittedName>
</protein>
<keyword evidence="3" id="KW-1185">Reference proteome</keyword>
<name>A0ABX1U2L6_9VIBR</name>
<feature type="region of interest" description="Disordered" evidence="1">
    <location>
        <begin position="78"/>
        <end position="149"/>
    </location>
</feature>
<sequence>MGFFTKNKGSKKRIIEEWVYELVADELDKGEIRKGLWTKARGLSDGDLNKCESIYIRLRAESIVDEAKVTHEVNELRNATNNQVKMDNTLHADTKYSSSTKPHLDSSSSQNISDDMPSYLKPRNATKPRQSENKYEQLKPMKLSSELDK</sequence>
<dbReference type="RefSeq" id="WP_102454647.1">
    <property type="nucleotide sequence ID" value="NZ_JABBXC010000008.1"/>
</dbReference>
<gene>
    <name evidence="2" type="ORF">HJ568_01895</name>
</gene>
<evidence type="ECO:0000313" key="3">
    <source>
        <dbReference type="Proteomes" id="UP000590068"/>
    </source>
</evidence>
<organism evidence="2 3">
    <name type="scientific">Vibrio breoganii</name>
    <dbReference type="NCBI Taxonomy" id="553239"/>
    <lineage>
        <taxon>Bacteria</taxon>
        <taxon>Pseudomonadati</taxon>
        <taxon>Pseudomonadota</taxon>
        <taxon>Gammaproteobacteria</taxon>
        <taxon>Vibrionales</taxon>
        <taxon>Vibrionaceae</taxon>
        <taxon>Vibrio</taxon>
    </lineage>
</organism>
<reference evidence="2 3" key="1">
    <citation type="submission" date="2020-04" db="EMBL/GenBank/DDBJ databases">
        <title>WGS-Seq of Vibrio isolated by the O'Toole Lab.</title>
        <authorList>
            <person name="Mckone K.P."/>
            <person name="Whitaker R."/>
            <person name="Sevigney J.L."/>
            <person name="Herring J.B."/>
            <person name="O'Toole G."/>
        </authorList>
    </citation>
    <scope>NUCLEOTIDE SEQUENCE [LARGE SCALE GENOMIC DNA]</scope>
    <source>
        <strain evidence="2 3">BS_02</strain>
    </source>
</reference>
<evidence type="ECO:0000313" key="2">
    <source>
        <dbReference type="EMBL" id="NMR68723.1"/>
    </source>
</evidence>
<comment type="caution">
    <text evidence="2">The sequence shown here is derived from an EMBL/GenBank/DDBJ whole genome shotgun (WGS) entry which is preliminary data.</text>
</comment>
<proteinExistence type="predicted"/>
<feature type="compositionally biased region" description="Basic and acidic residues" evidence="1">
    <location>
        <begin position="129"/>
        <end position="149"/>
    </location>
</feature>
<feature type="compositionally biased region" description="Polar residues" evidence="1">
    <location>
        <begin position="95"/>
        <end position="113"/>
    </location>
</feature>
<dbReference type="Proteomes" id="UP000590068">
    <property type="component" value="Unassembled WGS sequence"/>
</dbReference>